<feature type="domain" description="D-isomer specific 2-hydroxyacid dehydrogenase NAD-binding" evidence="3">
    <location>
        <begin position="99"/>
        <end position="269"/>
    </location>
</feature>
<accession>A0ABW1X3I5</accession>
<keyword evidence="2" id="KW-0520">NAD</keyword>
<dbReference type="InterPro" id="IPR029753">
    <property type="entry name" value="D-isomer_DH_CS"/>
</dbReference>
<sequence length="301" mass="31567">MRVTLPTTELLEALRPLVPGHVQLEVWDWAAPVAGPVDLAVLPYMAPASVLGVLAGSQVSAVQSQSLGFDNMDEHLPEGITLSNAVGVHEGATGELAAALVLSGLRDLPRSVDQQRASVWEQYWTPGLLGRTVLVLGVGGVGAAVADRLRPFEVDMVRAASRARDDEHGHIHGTDELPQLVAEADVIVIGLPLTDQTRGLFDEHLIGTMKPGALLVNVGRGAIVDTDALVAACAAGRIIAALDVMDPEPLPAEHPLWATPGVTIVPHLGGRTTSMDARVQKLVADQVNRLAAGGALAHRVL</sequence>
<dbReference type="Pfam" id="PF02826">
    <property type="entry name" value="2-Hacid_dh_C"/>
    <property type="match status" value="1"/>
</dbReference>
<keyword evidence="1" id="KW-0560">Oxidoreductase</keyword>
<proteinExistence type="predicted"/>
<evidence type="ECO:0000256" key="1">
    <source>
        <dbReference type="ARBA" id="ARBA00023002"/>
    </source>
</evidence>
<dbReference type="EMBL" id="JBHSUA010000018">
    <property type="protein sequence ID" value="MFC6397173.1"/>
    <property type="molecule type" value="Genomic_DNA"/>
</dbReference>
<dbReference type="PROSITE" id="PS00671">
    <property type="entry name" value="D_2_HYDROXYACID_DH_3"/>
    <property type="match status" value="1"/>
</dbReference>
<dbReference type="RefSeq" id="WP_343884632.1">
    <property type="nucleotide sequence ID" value="NZ_BAAAKI010000003.1"/>
</dbReference>
<dbReference type="InterPro" id="IPR036291">
    <property type="entry name" value="NAD(P)-bd_dom_sf"/>
</dbReference>
<evidence type="ECO:0000256" key="2">
    <source>
        <dbReference type="ARBA" id="ARBA00023027"/>
    </source>
</evidence>
<keyword evidence="5" id="KW-1185">Reference proteome</keyword>
<reference evidence="5" key="1">
    <citation type="journal article" date="2019" name="Int. J. Syst. Evol. Microbiol.">
        <title>The Global Catalogue of Microorganisms (GCM) 10K type strain sequencing project: providing services to taxonomists for standard genome sequencing and annotation.</title>
        <authorList>
            <consortium name="The Broad Institute Genomics Platform"/>
            <consortium name="The Broad Institute Genome Sequencing Center for Infectious Disease"/>
            <person name="Wu L."/>
            <person name="Ma J."/>
        </authorList>
    </citation>
    <scope>NUCLEOTIDE SEQUENCE [LARGE SCALE GENOMIC DNA]</scope>
    <source>
        <strain evidence="5">CGMCC 1.15277</strain>
    </source>
</reference>
<gene>
    <name evidence="4" type="ORF">ACFP57_09305</name>
</gene>
<dbReference type="SUPFAM" id="SSF51735">
    <property type="entry name" value="NAD(P)-binding Rossmann-fold domains"/>
    <property type="match status" value="1"/>
</dbReference>
<evidence type="ECO:0000313" key="5">
    <source>
        <dbReference type="Proteomes" id="UP001596266"/>
    </source>
</evidence>
<dbReference type="Gene3D" id="3.40.50.720">
    <property type="entry name" value="NAD(P)-binding Rossmann-like Domain"/>
    <property type="match status" value="2"/>
</dbReference>
<protein>
    <submittedName>
        <fullName evidence="4">NAD(P)-dependent oxidoreductase</fullName>
    </submittedName>
</protein>
<dbReference type="Proteomes" id="UP001596266">
    <property type="component" value="Unassembled WGS sequence"/>
</dbReference>
<comment type="caution">
    <text evidence="4">The sequence shown here is derived from an EMBL/GenBank/DDBJ whole genome shotgun (WGS) entry which is preliminary data.</text>
</comment>
<organism evidence="4 5">
    <name type="scientific">Luteococcus sanguinis</name>
    <dbReference type="NCBI Taxonomy" id="174038"/>
    <lineage>
        <taxon>Bacteria</taxon>
        <taxon>Bacillati</taxon>
        <taxon>Actinomycetota</taxon>
        <taxon>Actinomycetes</taxon>
        <taxon>Propionibacteriales</taxon>
        <taxon>Propionibacteriaceae</taxon>
        <taxon>Luteococcus</taxon>
    </lineage>
</organism>
<evidence type="ECO:0000313" key="4">
    <source>
        <dbReference type="EMBL" id="MFC6397173.1"/>
    </source>
</evidence>
<dbReference type="InterPro" id="IPR006140">
    <property type="entry name" value="D-isomer_DH_NAD-bd"/>
</dbReference>
<dbReference type="PANTHER" id="PTHR43333">
    <property type="entry name" value="2-HACID_DH_C DOMAIN-CONTAINING PROTEIN"/>
    <property type="match status" value="1"/>
</dbReference>
<name>A0ABW1X3I5_9ACTN</name>
<dbReference type="PANTHER" id="PTHR43333:SF1">
    <property type="entry name" value="D-ISOMER SPECIFIC 2-HYDROXYACID DEHYDROGENASE NAD-BINDING DOMAIN-CONTAINING PROTEIN"/>
    <property type="match status" value="1"/>
</dbReference>
<evidence type="ECO:0000259" key="3">
    <source>
        <dbReference type="Pfam" id="PF02826"/>
    </source>
</evidence>